<feature type="region of interest" description="Disordered" evidence="1">
    <location>
        <begin position="20"/>
        <end position="43"/>
    </location>
</feature>
<accession>A0A176WCZ0</accession>
<evidence type="ECO:0000256" key="1">
    <source>
        <dbReference type="SAM" id="MobiDB-lite"/>
    </source>
</evidence>
<gene>
    <name evidence="2" type="ORF">AXG93_3575s1040</name>
</gene>
<evidence type="ECO:0000313" key="2">
    <source>
        <dbReference type="EMBL" id="OAE30501.1"/>
    </source>
</evidence>
<dbReference type="Proteomes" id="UP000077202">
    <property type="component" value="Unassembled WGS sequence"/>
</dbReference>
<feature type="region of interest" description="Disordered" evidence="1">
    <location>
        <begin position="72"/>
        <end position="99"/>
    </location>
</feature>
<feature type="compositionally biased region" description="Polar residues" evidence="1">
    <location>
        <begin position="75"/>
        <end position="84"/>
    </location>
</feature>
<dbReference type="EMBL" id="LVLJ01001310">
    <property type="protein sequence ID" value="OAE30501.1"/>
    <property type="molecule type" value="Genomic_DNA"/>
</dbReference>
<comment type="caution">
    <text evidence="2">The sequence shown here is derived from an EMBL/GenBank/DDBJ whole genome shotgun (WGS) entry which is preliminary data.</text>
</comment>
<organism evidence="2 3">
    <name type="scientific">Marchantia polymorpha subsp. ruderalis</name>
    <dbReference type="NCBI Taxonomy" id="1480154"/>
    <lineage>
        <taxon>Eukaryota</taxon>
        <taxon>Viridiplantae</taxon>
        <taxon>Streptophyta</taxon>
        <taxon>Embryophyta</taxon>
        <taxon>Marchantiophyta</taxon>
        <taxon>Marchantiopsida</taxon>
        <taxon>Marchantiidae</taxon>
        <taxon>Marchantiales</taxon>
        <taxon>Marchantiaceae</taxon>
        <taxon>Marchantia</taxon>
    </lineage>
</organism>
<sequence length="152" mass="16854">MCAPMVQEWHDNRAPNAKLSRSDFRFAKPANEDETLDSNEIDTEEDDTKLVLLSARVDKSEDELRLEVRAEPVPASSTQVTSGTVDLDNDEDPLADKPKSVGLSAADMLSEQVIPLLRYLDGKLEKYAESSIARSYVELVRSRTRTKVAASA</sequence>
<feature type="compositionally biased region" description="Acidic residues" evidence="1">
    <location>
        <begin position="32"/>
        <end position="43"/>
    </location>
</feature>
<protein>
    <submittedName>
        <fullName evidence="2">Uncharacterized protein</fullName>
    </submittedName>
</protein>
<reference evidence="2" key="1">
    <citation type="submission" date="2016-03" db="EMBL/GenBank/DDBJ databases">
        <title>Mechanisms controlling the formation of the plant cell surface in tip-growing cells are functionally conserved among land plants.</title>
        <authorList>
            <person name="Honkanen S."/>
            <person name="Jones V.A."/>
            <person name="Morieri G."/>
            <person name="Champion C."/>
            <person name="Hetherington A.J."/>
            <person name="Kelly S."/>
            <person name="Saint-Marcoux D."/>
            <person name="Proust H."/>
            <person name="Prescott H."/>
            <person name="Dolan L."/>
        </authorList>
    </citation>
    <scope>NUCLEOTIDE SEQUENCE [LARGE SCALE GENOMIC DNA]</scope>
    <source>
        <tissue evidence="2">Whole gametophyte</tissue>
    </source>
</reference>
<dbReference type="AlphaFoldDB" id="A0A176WCZ0"/>
<evidence type="ECO:0000313" key="3">
    <source>
        <dbReference type="Proteomes" id="UP000077202"/>
    </source>
</evidence>
<keyword evidence="3" id="KW-1185">Reference proteome</keyword>
<proteinExistence type="predicted"/>
<name>A0A176WCZ0_MARPO</name>